<keyword evidence="3" id="KW-1185">Reference proteome</keyword>
<dbReference type="PANTHER" id="PTHR11764">
    <property type="entry name" value="TERPENE CYCLASE/MUTASE FAMILY MEMBER"/>
    <property type="match status" value="1"/>
</dbReference>
<dbReference type="GO" id="GO:0005811">
    <property type="term" value="C:lipid droplet"/>
    <property type="evidence" value="ECO:0007669"/>
    <property type="project" value="InterPro"/>
</dbReference>
<gene>
    <name evidence="2" type="ORF">SO802_010316</name>
</gene>
<dbReference type="AlphaFoldDB" id="A0AAW2DGX9"/>
<dbReference type="SUPFAM" id="SSF48239">
    <property type="entry name" value="Terpenoid cyclases/Protein prenyltransferases"/>
    <property type="match status" value="1"/>
</dbReference>
<evidence type="ECO:0000256" key="1">
    <source>
        <dbReference type="ARBA" id="ARBA00023235"/>
    </source>
</evidence>
<organism evidence="2 3">
    <name type="scientific">Lithocarpus litseifolius</name>
    <dbReference type="NCBI Taxonomy" id="425828"/>
    <lineage>
        <taxon>Eukaryota</taxon>
        <taxon>Viridiplantae</taxon>
        <taxon>Streptophyta</taxon>
        <taxon>Embryophyta</taxon>
        <taxon>Tracheophyta</taxon>
        <taxon>Spermatophyta</taxon>
        <taxon>Magnoliopsida</taxon>
        <taxon>eudicotyledons</taxon>
        <taxon>Gunneridae</taxon>
        <taxon>Pentapetalae</taxon>
        <taxon>rosids</taxon>
        <taxon>fabids</taxon>
        <taxon>Fagales</taxon>
        <taxon>Fagaceae</taxon>
        <taxon>Lithocarpus</taxon>
    </lineage>
</organism>
<accession>A0AAW2DGX9</accession>
<dbReference type="EMBL" id="JAZDWU010000003">
    <property type="protein sequence ID" value="KAL0008814.1"/>
    <property type="molecule type" value="Genomic_DNA"/>
</dbReference>
<keyword evidence="1" id="KW-0413">Isomerase</keyword>
<dbReference type="PANTHER" id="PTHR11764:SF58">
    <property type="entry name" value="BETA-AMYRIN SYNTHASE-RELATED"/>
    <property type="match status" value="1"/>
</dbReference>
<evidence type="ECO:0000313" key="3">
    <source>
        <dbReference type="Proteomes" id="UP001459277"/>
    </source>
</evidence>
<dbReference type="Proteomes" id="UP001459277">
    <property type="component" value="Unassembled WGS sequence"/>
</dbReference>
<dbReference type="GO" id="GO:0016104">
    <property type="term" value="P:triterpenoid biosynthetic process"/>
    <property type="evidence" value="ECO:0007669"/>
    <property type="project" value="InterPro"/>
</dbReference>
<dbReference type="Gene3D" id="1.50.10.20">
    <property type="match status" value="1"/>
</dbReference>
<reference evidence="2 3" key="1">
    <citation type="submission" date="2024-01" db="EMBL/GenBank/DDBJ databases">
        <title>A telomere-to-telomere, gap-free genome of sweet tea (Lithocarpus litseifolius).</title>
        <authorList>
            <person name="Zhou J."/>
        </authorList>
    </citation>
    <scope>NUCLEOTIDE SEQUENCE [LARGE SCALE GENOMIC DNA]</scope>
    <source>
        <strain evidence="2">Zhou-2022a</strain>
        <tissue evidence="2">Leaf</tissue>
    </source>
</reference>
<sequence length="101" mass="11497">MLACWVEDPNGDYFKKHLARMKDFIWIGEDGIKMQDNPSGDFRRMYRHLSKGSWTFSDQDQGLQLSDCTVEALKGKNGGFVTSEPARAGHWLDVSTLTILE</sequence>
<comment type="caution">
    <text evidence="2">The sequence shown here is derived from an EMBL/GenBank/DDBJ whole genome shotgun (WGS) entry which is preliminary data.</text>
</comment>
<protein>
    <submittedName>
        <fullName evidence="2">Uncharacterized protein</fullName>
    </submittedName>
</protein>
<proteinExistence type="predicted"/>
<dbReference type="InterPro" id="IPR018333">
    <property type="entry name" value="Squalene_cyclase"/>
</dbReference>
<dbReference type="GO" id="GO:0042300">
    <property type="term" value="F:beta-amyrin synthase activity"/>
    <property type="evidence" value="ECO:0007669"/>
    <property type="project" value="UniProtKB-ARBA"/>
</dbReference>
<dbReference type="InterPro" id="IPR008930">
    <property type="entry name" value="Terpenoid_cyclase/PrenylTrfase"/>
</dbReference>
<evidence type="ECO:0000313" key="2">
    <source>
        <dbReference type="EMBL" id="KAL0008814.1"/>
    </source>
</evidence>
<name>A0AAW2DGX9_9ROSI</name>